<feature type="domain" description="MULE transposase" evidence="1">
    <location>
        <begin position="514"/>
        <end position="605"/>
    </location>
</feature>
<dbReference type="PANTHER" id="PTHR47718:SF3">
    <property type="entry name" value="PROTEIN FAR1-RELATED SEQUENCE 5-LIKE"/>
    <property type="match status" value="1"/>
</dbReference>
<sequence length="605" mass="70321">MASKSLGSCMNKPMAPRFLDYLYCLRRDGFAKNCPRCYVDNLQDSPLLGTKVFLDQVSWVQTHRYILGNLDIVQPYRETKTHESSKTTQNSGIMCKASTMSYASVKNKNPVLGKVTYYGVLTDTIKISYANNMEYLSFRYDWVNNERVCKQDEFKFMWYPDNVPLMNHLFFQLKQNKFGDNTYTNSTIDSNQVRGIAKPSNKWNTSEKHLACFTKNREIEGPDEEYLDSNLGILARNGHRFPLPYPSWSEVPFHYLDDIRRDGVKQMYLKNTDNMKKLQPVPDERIEPQQWRLLISYWSLEEIQVQLENSLSQILQRDQTKAFKNKVWLDNRGVDTRGRMRRVGKYIPTDQGKMSKNDRISTIQGISAEISQEVREKVLQEVGGETMQDLREGIRTEMNNLGGHQIEEQVANISSYEAEEGDIQTLIDKKFETRDDLLKAKIPNSKVLARDIYNIKRKIIIDSLDGHSIIQLLFEELGKTEFMFDVKRDEEGHLTHWFFAHPTSIRLSKSYSNVFVMDCTYKTNRYKMPLLEIIGITSFNTSFNSCFAFLSKEGHEDYEWALGVSRKILGDDFQPYVISDRELALMKAIKVIFPKASNVLCAWHI</sequence>
<comment type="caution">
    <text evidence="2">The sequence shown here is derived from an EMBL/GenBank/DDBJ whole genome shotgun (WGS) entry which is preliminary data.</text>
</comment>
<dbReference type="EMBL" id="JBJUIK010000004">
    <property type="protein sequence ID" value="KAL3528953.1"/>
    <property type="molecule type" value="Genomic_DNA"/>
</dbReference>
<organism evidence="2 3">
    <name type="scientific">Cinchona calisaya</name>
    <dbReference type="NCBI Taxonomy" id="153742"/>
    <lineage>
        <taxon>Eukaryota</taxon>
        <taxon>Viridiplantae</taxon>
        <taxon>Streptophyta</taxon>
        <taxon>Embryophyta</taxon>
        <taxon>Tracheophyta</taxon>
        <taxon>Spermatophyta</taxon>
        <taxon>Magnoliopsida</taxon>
        <taxon>eudicotyledons</taxon>
        <taxon>Gunneridae</taxon>
        <taxon>Pentapetalae</taxon>
        <taxon>asterids</taxon>
        <taxon>lamiids</taxon>
        <taxon>Gentianales</taxon>
        <taxon>Rubiaceae</taxon>
        <taxon>Cinchonoideae</taxon>
        <taxon>Cinchoneae</taxon>
        <taxon>Cinchona</taxon>
    </lineage>
</organism>
<protein>
    <recommendedName>
        <fullName evidence="1">MULE transposase domain-containing protein</fullName>
    </recommendedName>
</protein>
<dbReference type="InterPro" id="IPR018289">
    <property type="entry name" value="MULE_transposase_dom"/>
</dbReference>
<dbReference type="PANTHER" id="PTHR47718">
    <property type="entry name" value="OS01G0519700 PROTEIN"/>
    <property type="match status" value="1"/>
</dbReference>
<accession>A0ABD3ACT0</accession>
<gene>
    <name evidence="2" type="ORF">ACH5RR_008275</name>
</gene>
<evidence type="ECO:0000313" key="3">
    <source>
        <dbReference type="Proteomes" id="UP001630127"/>
    </source>
</evidence>
<evidence type="ECO:0000259" key="1">
    <source>
        <dbReference type="Pfam" id="PF10551"/>
    </source>
</evidence>
<dbReference type="Pfam" id="PF10551">
    <property type="entry name" value="MULE"/>
    <property type="match status" value="1"/>
</dbReference>
<proteinExistence type="predicted"/>
<reference evidence="2 3" key="1">
    <citation type="submission" date="2024-11" db="EMBL/GenBank/DDBJ databases">
        <title>A near-complete genome assembly of Cinchona calisaya.</title>
        <authorList>
            <person name="Lian D.C."/>
            <person name="Zhao X.W."/>
            <person name="Wei L."/>
        </authorList>
    </citation>
    <scope>NUCLEOTIDE SEQUENCE [LARGE SCALE GENOMIC DNA]</scope>
    <source>
        <tissue evidence="2">Nenye</tissue>
    </source>
</reference>
<evidence type="ECO:0000313" key="2">
    <source>
        <dbReference type="EMBL" id="KAL3528953.1"/>
    </source>
</evidence>
<dbReference type="Proteomes" id="UP001630127">
    <property type="component" value="Unassembled WGS sequence"/>
</dbReference>
<keyword evidence="3" id="KW-1185">Reference proteome</keyword>
<dbReference type="AlphaFoldDB" id="A0ABD3ACT0"/>
<name>A0ABD3ACT0_9GENT</name>